<proteinExistence type="predicted"/>
<feature type="compositionally biased region" description="Basic residues" evidence="1">
    <location>
        <begin position="1"/>
        <end position="17"/>
    </location>
</feature>
<organism evidence="2">
    <name type="scientific">uncultured Thermomicrobiales bacterium</name>
    <dbReference type="NCBI Taxonomy" id="1645740"/>
    <lineage>
        <taxon>Bacteria</taxon>
        <taxon>Pseudomonadati</taxon>
        <taxon>Thermomicrobiota</taxon>
        <taxon>Thermomicrobia</taxon>
        <taxon>Thermomicrobiales</taxon>
        <taxon>environmental samples</taxon>
    </lineage>
</organism>
<feature type="compositionally biased region" description="Low complexity" evidence="1">
    <location>
        <begin position="102"/>
        <end position="119"/>
    </location>
</feature>
<feature type="compositionally biased region" description="Basic and acidic residues" evidence="1">
    <location>
        <begin position="69"/>
        <end position="89"/>
    </location>
</feature>
<feature type="non-terminal residue" evidence="2">
    <location>
        <position position="230"/>
    </location>
</feature>
<protein>
    <submittedName>
        <fullName evidence="2">Two-component transcriptional response regulator, LuxR family</fullName>
    </submittedName>
</protein>
<evidence type="ECO:0000256" key="1">
    <source>
        <dbReference type="SAM" id="MobiDB-lite"/>
    </source>
</evidence>
<dbReference type="EMBL" id="CADCWF010000103">
    <property type="protein sequence ID" value="CAA9550069.1"/>
    <property type="molecule type" value="Genomic_DNA"/>
</dbReference>
<gene>
    <name evidence="2" type="ORF">AVDCRST_MAG59-1630</name>
</gene>
<reference evidence="2" key="1">
    <citation type="submission" date="2020-02" db="EMBL/GenBank/DDBJ databases">
        <authorList>
            <person name="Meier V. D."/>
        </authorList>
    </citation>
    <scope>NUCLEOTIDE SEQUENCE</scope>
    <source>
        <strain evidence="2">AVDCRST_MAG59</strain>
    </source>
</reference>
<feature type="region of interest" description="Disordered" evidence="1">
    <location>
        <begin position="1"/>
        <end position="230"/>
    </location>
</feature>
<feature type="compositionally biased region" description="Low complexity" evidence="1">
    <location>
        <begin position="129"/>
        <end position="144"/>
    </location>
</feature>
<sequence length="230" mass="25291">DAPGAGRRRRPRHRRGGRLWGTHDVARLPRHRRPRRRRGAGPLRGRAAGPGRPRRDHAAARRLRGLPADPRRVAGADPDADRPRGDARQGPRPRPRRRRLPDQALRPPGTAGPTAGAGPARRRPGRGPGRLLRAGRPRGQLRGAPGHGRGQVGPPDPDRVPPAGGAGPPRRHHAAAPRPARTGLGVGLERRPRLPEGLRPPPPPETRRRRRQPPLHPDRVGRRLPVRRRL</sequence>
<evidence type="ECO:0000313" key="2">
    <source>
        <dbReference type="EMBL" id="CAA9550069.1"/>
    </source>
</evidence>
<feature type="compositionally biased region" description="Basic residues" evidence="1">
    <location>
        <begin position="52"/>
        <end position="64"/>
    </location>
</feature>
<name>A0A6J4UI27_9BACT</name>
<feature type="compositionally biased region" description="Low complexity" evidence="1">
    <location>
        <begin position="40"/>
        <end position="51"/>
    </location>
</feature>
<feature type="non-terminal residue" evidence="2">
    <location>
        <position position="1"/>
    </location>
</feature>
<accession>A0A6J4UI27</accession>
<feature type="compositionally biased region" description="Basic residues" evidence="1">
    <location>
        <begin position="28"/>
        <end position="39"/>
    </location>
</feature>
<dbReference type="AlphaFoldDB" id="A0A6J4UI27"/>